<dbReference type="EMBL" id="CM015734">
    <property type="protein sequence ID" value="KAF3706368.1"/>
    <property type="molecule type" value="Genomic_DNA"/>
</dbReference>
<evidence type="ECO:0000313" key="2">
    <source>
        <dbReference type="Proteomes" id="UP000503349"/>
    </source>
</evidence>
<reference evidence="2" key="2">
    <citation type="submission" date="2019-02" db="EMBL/GenBank/DDBJ databases">
        <title>Opniocepnalus argus Var Kimnra genome.</title>
        <authorList>
            <person name="Zhou C."/>
            <person name="Xiao S."/>
        </authorList>
    </citation>
    <scope>NUCLEOTIDE SEQUENCE [LARGE SCALE GENOMIC DNA]</scope>
</reference>
<accession>A0A6G1QVX4</accession>
<dbReference type="AlphaFoldDB" id="A0A6G1QVX4"/>
<name>A0A6G1QVX4_CHAAH</name>
<dbReference type="Proteomes" id="UP000503349">
    <property type="component" value="Chromosome 23"/>
</dbReference>
<protein>
    <submittedName>
        <fullName evidence="1">Uncharacterized protein</fullName>
    </submittedName>
</protein>
<reference evidence="1 2" key="1">
    <citation type="submission" date="2019-02" db="EMBL/GenBank/DDBJ databases">
        <title>Opniocepnalus argus genome.</title>
        <authorList>
            <person name="Zhou C."/>
            <person name="Xiao S."/>
        </authorList>
    </citation>
    <scope>NUCLEOTIDE SEQUENCE [LARGE SCALE GENOMIC DNA]</scope>
    <source>
        <strain evidence="1">OARG1902GOOAL</strain>
        <tissue evidence="1">Muscle</tissue>
    </source>
</reference>
<proteinExistence type="predicted"/>
<organism evidence="1 2">
    <name type="scientific">Channa argus</name>
    <name type="common">Northern snakehead</name>
    <name type="synonym">Ophicephalus argus</name>
    <dbReference type="NCBI Taxonomy" id="215402"/>
    <lineage>
        <taxon>Eukaryota</taxon>
        <taxon>Metazoa</taxon>
        <taxon>Chordata</taxon>
        <taxon>Craniata</taxon>
        <taxon>Vertebrata</taxon>
        <taxon>Euteleostomi</taxon>
        <taxon>Actinopterygii</taxon>
        <taxon>Neopterygii</taxon>
        <taxon>Teleostei</taxon>
        <taxon>Neoteleostei</taxon>
        <taxon>Acanthomorphata</taxon>
        <taxon>Anabantaria</taxon>
        <taxon>Anabantiformes</taxon>
        <taxon>Channoidei</taxon>
        <taxon>Channidae</taxon>
        <taxon>Channa</taxon>
    </lineage>
</organism>
<gene>
    <name evidence="1" type="ORF">EXN66_Car022060</name>
</gene>
<keyword evidence="2" id="KW-1185">Reference proteome</keyword>
<sequence length="59" mass="6806">MSCPRTLKHEIRCNWDYTTKAANIRELLSNATARCKLMNVTFCRGKIGQKEEALDTIFN</sequence>
<evidence type="ECO:0000313" key="1">
    <source>
        <dbReference type="EMBL" id="KAF3706368.1"/>
    </source>
</evidence>